<keyword evidence="6" id="KW-0406">Ion transport</keyword>
<evidence type="ECO:0000256" key="9">
    <source>
        <dbReference type="SAM" id="MobiDB-lite"/>
    </source>
</evidence>
<dbReference type="Proteomes" id="UP001515480">
    <property type="component" value="Unassembled WGS sequence"/>
</dbReference>
<accession>A0AB34J894</accession>
<gene>
    <name evidence="11" type="ORF">AB1Y20_002141</name>
</gene>
<feature type="transmembrane region" description="Helical" evidence="10">
    <location>
        <begin position="185"/>
        <end position="207"/>
    </location>
</feature>
<dbReference type="Pfam" id="PF11744">
    <property type="entry name" value="ALMT"/>
    <property type="match status" value="1"/>
</dbReference>
<reference evidence="11 12" key="1">
    <citation type="journal article" date="2024" name="Science">
        <title>Giant polyketide synthase enzymes in the biosynthesis of giant marine polyether toxins.</title>
        <authorList>
            <person name="Fallon T.R."/>
            <person name="Shende V.V."/>
            <person name="Wierzbicki I.H."/>
            <person name="Pendleton A.L."/>
            <person name="Watervoot N.F."/>
            <person name="Auber R.P."/>
            <person name="Gonzalez D.J."/>
            <person name="Wisecaver J.H."/>
            <person name="Moore B.S."/>
        </authorList>
    </citation>
    <scope>NUCLEOTIDE SEQUENCE [LARGE SCALE GENOMIC DNA]</scope>
    <source>
        <strain evidence="11 12">12B1</strain>
    </source>
</reference>
<comment type="caution">
    <text evidence="11">The sequence shown here is derived from an EMBL/GenBank/DDBJ whole genome shotgun (WGS) entry which is preliminary data.</text>
</comment>
<evidence type="ECO:0000256" key="3">
    <source>
        <dbReference type="ARBA" id="ARBA00022448"/>
    </source>
</evidence>
<evidence type="ECO:0000256" key="6">
    <source>
        <dbReference type="ARBA" id="ARBA00023065"/>
    </source>
</evidence>
<dbReference type="AlphaFoldDB" id="A0AB34J894"/>
<dbReference type="GO" id="GO:0016020">
    <property type="term" value="C:membrane"/>
    <property type="evidence" value="ECO:0007669"/>
    <property type="project" value="UniProtKB-SubCell"/>
</dbReference>
<feature type="transmembrane region" description="Helical" evidence="10">
    <location>
        <begin position="213"/>
        <end position="232"/>
    </location>
</feature>
<sequence>MALDGAVLPHARGSPTLPRSSFAPEDPRSPAEADRSAGHERSPPSSPSSTPRLPVISSARSPIAHLSRQMSPGLFLSPLNRVLLRSHTQHLMTRTPWSHTKKRWRVIHGVRTAAAVAVATVFTLSDDLYRVTETGPWAVITVVILLQPTQGATVQKSVNRCLGTIVAAGAAVLTGLCCRGMPDAVAVPFLIACMLVVTFLCTFVTGVASWRNWHYAALLCCFTYDFLALLAFREQVSSSLYRLLMVTSGAAVALFFAILPPQQRASEQIRLMLAENCLKTAAAVRFATETFVNGRTLPSLADIENGEVKSDVLHQAYHDVILSRTPFEEAVSNAWWEWQWRCHRDLSNTNYRKLSRADRHIVYGLVALDHLMRSPDAENGRGLAFETMLKPKLEALGVLMPALLCHVAHFSEHGKGKNDFASACHARALRAAIGELQTTLTEYGQLSEVHPVKGFTRDIAIGQLLIDTAMRVHDLYDAAERAITSTRPNLDVTLSNKQNEDTDQYCASTEVSPV</sequence>
<dbReference type="GO" id="GO:0015743">
    <property type="term" value="P:malate transport"/>
    <property type="evidence" value="ECO:0007669"/>
    <property type="project" value="InterPro"/>
</dbReference>
<protein>
    <recommendedName>
        <fullName evidence="13">FUSC family protein</fullName>
    </recommendedName>
</protein>
<feature type="compositionally biased region" description="Basic and acidic residues" evidence="9">
    <location>
        <begin position="25"/>
        <end position="42"/>
    </location>
</feature>
<organism evidence="11 12">
    <name type="scientific">Prymnesium parvum</name>
    <name type="common">Toxic golden alga</name>
    <dbReference type="NCBI Taxonomy" id="97485"/>
    <lineage>
        <taxon>Eukaryota</taxon>
        <taxon>Haptista</taxon>
        <taxon>Haptophyta</taxon>
        <taxon>Prymnesiophyceae</taxon>
        <taxon>Prymnesiales</taxon>
        <taxon>Prymnesiaceae</taxon>
        <taxon>Prymnesium</taxon>
    </lineage>
</organism>
<evidence type="ECO:0000256" key="1">
    <source>
        <dbReference type="ARBA" id="ARBA00004141"/>
    </source>
</evidence>
<keyword evidence="4 10" id="KW-0812">Transmembrane</keyword>
<keyword evidence="3" id="KW-0813">Transport</keyword>
<keyword evidence="8" id="KW-0407">Ion channel</keyword>
<evidence type="ECO:0000313" key="12">
    <source>
        <dbReference type="Proteomes" id="UP001515480"/>
    </source>
</evidence>
<keyword evidence="7 10" id="KW-0472">Membrane</keyword>
<evidence type="ECO:0000256" key="2">
    <source>
        <dbReference type="ARBA" id="ARBA00007079"/>
    </source>
</evidence>
<dbReference type="EMBL" id="JBGBPQ010000011">
    <property type="protein sequence ID" value="KAL1515519.1"/>
    <property type="molecule type" value="Genomic_DNA"/>
</dbReference>
<evidence type="ECO:0000256" key="4">
    <source>
        <dbReference type="ARBA" id="ARBA00022692"/>
    </source>
</evidence>
<keyword evidence="12" id="KW-1185">Reference proteome</keyword>
<name>A0AB34J894_PRYPA</name>
<evidence type="ECO:0000256" key="5">
    <source>
        <dbReference type="ARBA" id="ARBA00022989"/>
    </source>
</evidence>
<dbReference type="GO" id="GO:0034220">
    <property type="term" value="P:monoatomic ion transmembrane transport"/>
    <property type="evidence" value="ECO:0007669"/>
    <property type="project" value="UniProtKB-KW"/>
</dbReference>
<feature type="transmembrane region" description="Helical" evidence="10">
    <location>
        <begin position="239"/>
        <end position="259"/>
    </location>
</feature>
<dbReference type="PANTHER" id="PTHR31086">
    <property type="entry name" value="ALUMINUM-ACTIVATED MALATE TRANSPORTER 10"/>
    <property type="match status" value="1"/>
</dbReference>
<proteinExistence type="inferred from homology"/>
<comment type="subcellular location">
    <subcellularLocation>
        <location evidence="1">Membrane</location>
        <topology evidence="1">Multi-pass membrane protein</topology>
    </subcellularLocation>
</comment>
<comment type="similarity">
    <text evidence="2">Belongs to the aromatic acid exporter (TC 2.A.85) family.</text>
</comment>
<dbReference type="InterPro" id="IPR020966">
    <property type="entry name" value="ALMT"/>
</dbReference>
<evidence type="ECO:0000256" key="8">
    <source>
        <dbReference type="ARBA" id="ARBA00023303"/>
    </source>
</evidence>
<keyword evidence="5 10" id="KW-1133">Transmembrane helix</keyword>
<evidence type="ECO:0000256" key="10">
    <source>
        <dbReference type="SAM" id="Phobius"/>
    </source>
</evidence>
<evidence type="ECO:0008006" key="13">
    <source>
        <dbReference type="Google" id="ProtNLM"/>
    </source>
</evidence>
<feature type="region of interest" description="Disordered" evidence="9">
    <location>
        <begin position="1"/>
        <end position="55"/>
    </location>
</feature>
<evidence type="ECO:0000313" key="11">
    <source>
        <dbReference type="EMBL" id="KAL1515519.1"/>
    </source>
</evidence>
<evidence type="ECO:0000256" key="7">
    <source>
        <dbReference type="ARBA" id="ARBA00023136"/>
    </source>
</evidence>